<dbReference type="OrthoDB" id="9793499at2"/>
<organism evidence="3 4">
    <name type="scientific">Hydrogenivirga caldilitoris</name>
    <dbReference type="NCBI Taxonomy" id="246264"/>
    <lineage>
        <taxon>Bacteria</taxon>
        <taxon>Pseudomonadati</taxon>
        <taxon>Aquificota</taxon>
        <taxon>Aquificia</taxon>
        <taxon>Aquificales</taxon>
        <taxon>Aquificaceae</taxon>
        <taxon>Hydrogenivirga</taxon>
    </lineage>
</organism>
<name>A0A497XT98_9AQUI</name>
<dbReference type="PANTHER" id="PTHR43639">
    <property type="entry name" value="OXIDOREDUCTASE, SHORT-CHAIN DEHYDROGENASE/REDUCTASE FAMILY (AFU_ORTHOLOGUE AFUA_5G02870)"/>
    <property type="match status" value="1"/>
</dbReference>
<dbReference type="AlphaFoldDB" id="A0A497XT98"/>
<evidence type="ECO:0000256" key="2">
    <source>
        <dbReference type="ARBA" id="ARBA00023002"/>
    </source>
</evidence>
<protein>
    <submittedName>
        <fullName evidence="3">NAD(P)-dependent dehydrogenase (Short-subunit alcohol dehydrogenase family)</fullName>
    </submittedName>
</protein>
<dbReference type="Pfam" id="PF13561">
    <property type="entry name" value="adh_short_C2"/>
    <property type="match status" value="1"/>
</dbReference>
<proteinExistence type="inferred from homology"/>
<comment type="caution">
    <text evidence="3">The sequence shown here is derived from an EMBL/GenBank/DDBJ whole genome shotgun (WGS) entry which is preliminary data.</text>
</comment>
<dbReference type="PRINTS" id="PR00081">
    <property type="entry name" value="GDHRDH"/>
</dbReference>
<sequence>MEKVALVTGVRRIGQRIAFELLKSGYDLSIVYRSSEDSVKEVLKEGDRRGRRVLAIRADLGDPQSYERVVKETVNSLSRIDAFLHLASPYRRTPIEELTRGDLYEHFTPIAEAFLFLSKLCYREMLRNEGEIKGRIVAFGDWAVEHTPYRGYSSYFIAKGALHTAVKVLAKEFAPHVLVNGIAPGPVMKPEDMDSGSWKRILSKTPLKREVSLRDVLSITLFFLTTESVTGEIVKVDSGRHLAGSGLGSVEG</sequence>
<reference evidence="3 4" key="1">
    <citation type="submission" date="2018-10" db="EMBL/GenBank/DDBJ databases">
        <title>Genomic Encyclopedia of Archaeal and Bacterial Type Strains, Phase II (KMG-II): from individual species to whole genera.</title>
        <authorList>
            <person name="Goeker M."/>
        </authorList>
    </citation>
    <scope>NUCLEOTIDE SEQUENCE [LARGE SCALE GENOMIC DNA]</scope>
    <source>
        <strain evidence="3 4">DSM 16510</strain>
    </source>
</reference>
<evidence type="ECO:0000313" key="4">
    <source>
        <dbReference type="Proteomes" id="UP000267841"/>
    </source>
</evidence>
<dbReference type="RefSeq" id="WP_121009311.1">
    <property type="nucleotide sequence ID" value="NZ_RCCJ01000001.1"/>
</dbReference>
<dbReference type="GO" id="GO:0016491">
    <property type="term" value="F:oxidoreductase activity"/>
    <property type="evidence" value="ECO:0007669"/>
    <property type="project" value="UniProtKB-KW"/>
</dbReference>
<dbReference type="PANTHER" id="PTHR43639:SF1">
    <property type="entry name" value="SHORT-CHAIN DEHYDROGENASE_REDUCTASE FAMILY PROTEIN"/>
    <property type="match status" value="1"/>
</dbReference>
<comment type="similarity">
    <text evidence="1">Belongs to the short-chain dehydrogenases/reductases (SDR) family.</text>
</comment>
<dbReference type="EMBL" id="RCCJ01000001">
    <property type="protein sequence ID" value="RLJ70153.1"/>
    <property type="molecule type" value="Genomic_DNA"/>
</dbReference>
<dbReference type="InterPro" id="IPR036291">
    <property type="entry name" value="NAD(P)-bd_dom_sf"/>
</dbReference>
<evidence type="ECO:0000313" key="3">
    <source>
        <dbReference type="EMBL" id="RLJ70153.1"/>
    </source>
</evidence>
<gene>
    <name evidence="3" type="ORF">BCF55_0417</name>
</gene>
<evidence type="ECO:0000256" key="1">
    <source>
        <dbReference type="ARBA" id="ARBA00006484"/>
    </source>
</evidence>
<keyword evidence="4" id="KW-1185">Reference proteome</keyword>
<dbReference type="SUPFAM" id="SSF51735">
    <property type="entry name" value="NAD(P)-binding Rossmann-fold domains"/>
    <property type="match status" value="1"/>
</dbReference>
<dbReference type="Proteomes" id="UP000267841">
    <property type="component" value="Unassembled WGS sequence"/>
</dbReference>
<accession>A0A497XT98</accession>
<dbReference type="InterPro" id="IPR002347">
    <property type="entry name" value="SDR_fam"/>
</dbReference>
<dbReference type="Gene3D" id="3.40.50.720">
    <property type="entry name" value="NAD(P)-binding Rossmann-like Domain"/>
    <property type="match status" value="1"/>
</dbReference>
<keyword evidence="2" id="KW-0560">Oxidoreductase</keyword>